<feature type="domain" description="THUMP" evidence="5">
    <location>
        <begin position="178"/>
        <end position="231"/>
    </location>
</feature>
<comment type="caution">
    <text evidence="6">The sequence shown here is derived from an EMBL/GenBank/DDBJ whole genome shotgun (WGS) entry which is preliminary data.</text>
</comment>
<proteinExistence type="inferred from homology"/>
<feature type="compositionally biased region" description="Basic and acidic residues" evidence="3">
    <location>
        <begin position="129"/>
        <end position="154"/>
    </location>
</feature>
<organism evidence="6 7">
    <name type="scientific">Ranitomeya imitator</name>
    <name type="common">mimic poison frog</name>
    <dbReference type="NCBI Taxonomy" id="111125"/>
    <lineage>
        <taxon>Eukaryota</taxon>
        <taxon>Metazoa</taxon>
        <taxon>Chordata</taxon>
        <taxon>Craniata</taxon>
        <taxon>Vertebrata</taxon>
        <taxon>Euteleostomi</taxon>
        <taxon>Amphibia</taxon>
        <taxon>Batrachia</taxon>
        <taxon>Anura</taxon>
        <taxon>Neobatrachia</taxon>
        <taxon>Hyloidea</taxon>
        <taxon>Dendrobatidae</taxon>
        <taxon>Dendrobatinae</taxon>
        <taxon>Ranitomeya</taxon>
    </lineage>
</organism>
<dbReference type="CDD" id="cd11715">
    <property type="entry name" value="THUMP_AdoMetMT"/>
    <property type="match status" value="1"/>
</dbReference>
<accession>A0ABN9LZW9</accession>
<evidence type="ECO:0008006" key="8">
    <source>
        <dbReference type="Google" id="ProtNLM"/>
    </source>
</evidence>
<feature type="region of interest" description="Disordered" evidence="3">
    <location>
        <begin position="406"/>
        <end position="425"/>
    </location>
</feature>
<dbReference type="SUPFAM" id="SSF53335">
    <property type="entry name" value="S-adenosyl-L-methionine-dependent methyltransferases"/>
    <property type="match status" value="1"/>
</dbReference>
<evidence type="ECO:0000313" key="7">
    <source>
        <dbReference type="Proteomes" id="UP001176940"/>
    </source>
</evidence>
<dbReference type="InterPro" id="IPR029063">
    <property type="entry name" value="SAM-dependent_MTases_sf"/>
</dbReference>
<dbReference type="EMBL" id="CAUEEQ010039933">
    <property type="protein sequence ID" value="CAJ0955284.1"/>
    <property type="molecule type" value="Genomic_DNA"/>
</dbReference>
<name>A0ABN9LZW9_9NEOB</name>
<sequence>MMGGQVAFFCTVGRGMERFVLHEVSAKLSAAEVESLPGKVFFKGNPDLCALRKVKSAERLFLLLHRGPPITACTGANSWERPPGGGGQLWDVFVALRSLVQGDVSLWPETLRVWEAFQEQLPPLGTSHGQEKAFKRRSDTDQTEPKAKTWRGETEEAAAPQGTAPDPVTHPPVGHSAEPVTFRVSCRCAGVCAKTMTAQDVSRIIGVSLSKQFGWKVDLRRPRLEIFVHLNDMYSVVGFPILRQSLANRDYIQRAGLRATTAWAMASMAEIDTAKYILDPMCGVGTILLEAAMEWPHAIFLGIDKSESQLKIAVQNVTKAGVMGSVAFLRGSVLALPVIPDSMDVVISDIPFGRKFTFSKDITELLPDIIHQMERVLRVGGVLVLLLSQKLHYRLKTNYKFKSMEGENLQDGGSQCGSEDAKAEEQTAESTLDFPTLIHVESHPVSLGSTEAVIFKCKKSSRAATL</sequence>
<dbReference type="InterPro" id="IPR004114">
    <property type="entry name" value="THUMP_dom"/>
</dbReference>
<dbReference type="PANTHER" id="PTHR14911">
    <property type="entry name" value="THUMP DOMAIN-CONTAINING"/>
    <property type="match status" value="1"/>
</dbReference>
<feature type="domain" description="Ribosomal RNA large subunit methyltransferase K/L-like methyltransferase" evidence="4">
    <location>
        <begin position="249"/>
        <end position="391"/>
    </location>
</feature>
<evidence type="ECO:0000259" key="4">
    <source>
        <dbReference type="Pfam" id="PF01170"/>
    </source>
</evidence>
<dbReference type="InterPro" id="IPR000241">
    <property type="entry name" value="RlmKL-like_Mtase"/>
</dbReference>
<dbReference type="PANTHER" id="PTHR14911:SF1">
    <property type="entry name" value="THUMP DOMAIN-CONTAINING PROTEIN 2"/>
    <property type="match status" value="1"/>
</dbReference>
<dbReference type="Gene3D" id="3.40.50.150">
    <property type="entry name" value="Vaccinia Virus protein VP39"/>
    <property type="match status" value="1"/>
</dbReference>
<dbReference type="Gene3D" id="3.30.2130.30">
    <property type="match status" value="1"/>
</dbReference>
<evidence type="ECO:0000256" key="1">
    <source>
        <dbReference type="ARBA" id="ARBA00008361"/>
    </source>
</evidence>
<feature type="region of interest" description="Disordered" evidence="3">
    <location>
        <begin position="124"/>
        <end position="176"/>
    </location>
</feature>
<gene>
    <name evidence="6" type="ORF">RIMI_LOCUS15079347</name>
</gene>
<keyword evidence="2" id="KW-0489">Methyltransferase</keyword>
<reference evidence="6" key="1">
    <citation type="submission" date="2023-07" db="EMBL/GenBank/DDBJ databases">
        <authorList>
            <person name="Stuckert A."/>
        </authorList>
    </citation>
    <scope>NUCLEOTIDE SEQUENCE</scope>
</reference>
<keyword evidence="2" id="KW-0808">Transferase</keyword>
<comment type="similarity">
    <text evidence="1">Belongs to the methyltransferase superfamily.</text>
</comment>
<dbReference type="Proteomes" id="UP001176940">
    <property type="component" value="Unassembled WGS sequence"/>
</dbReference>
<evidence type="ECO:0000256" key="3">
    <source>
        <dbReference type="SAM" id="MobiDB-lite"/>
    </source>
</evidence>
<protein>
    <recommendedName>
        <fullName evidence="8">THUMP domain-containing protein 2</fullName>
    </recommendedName>
</protein>
<evidence type="ECO:0000313" key="6">
    <source>
        <dbReference type="EMBL" id="CAJ0955284.1"/>
    </source>
</evidence>
<evidence type="ECO:0000259" key="5">
    <source>
        <dbReference type="Pfam" id="PF02926"/>
    </source>
</evidence>
<dbReference type="SUPFAM" id="SSF143437">
    <property type="entry name" value="THUMP domain-like"/>
    <property type="match status" value="1"/>
</dbReference>
<dbReference type="CDD" id="cd02440">
    <property type="entry name" value="AdoMet_MTases"/>
    <property type="match status" value="1"/>
</dbReference>
<evidence type="ECO:0000256" key="2">
    <source>
        <dbReference type="ARBA" id="ARBA00022603"/>
    </source>
</evidence>
<dbReference type="Pfam" id="PF02926">
    <property type="entry name" value="THUMP"/>
    <property type="match status" value="1"/>
</dbReference>
<keyword evidence="7" id="KW-1185">Reference proteome</keyword>
<dbReference type="Pfam" id="PF01170">
    <property type="entry name" value="UPF0020"/>
    <property type="match status" value="1"/>
</dbReference>